<evidence type="ECO:0000313" key="1">
    <source>
        <dbReference type="EMBL" id="KKN08818.1"/>
    </source>
</evidence>
<accession>A0A0F9QUF0</accession>
<dbReference type="AlphaFoldDB" id="A0A0F9QUF0"/>
<name>A0A0F9QUF0_9ZZZZ</name>
<dbReference type="EMBL" id="LAZR01004414">
    <property type="protein sequence ID" value="KKN08818.1"/>
    <property type="molecule type" value="Genomic_DNA"/>
</dbReference>
<protein>
    <submittedName>
        <fullName evidence="1">Uncharacterized protein</fullName>
    </submittedName>
</protein>
<organism evidence="1">
    <name type="scientific">marine sediment metagenome</name>
    <dbReference type="NCBI Taxonomy" id="412755"/>
    <lineage>
        <taxon>unclassified sequences</taxon>
        <taxon>metagenomes</taxon>
        <taxon>ecological metagenomes</taxon>
    </lineage>
</organism>
<reference evidence="1" key="1">
    <citation type="journal article" date="2015" name="Nature">
        <title>Complex archaea that bridge the gap between prokaryotes and eukaryotes.</title>
        <authorList>
            <person name="Spang A."/>
            <person name="Saw J.H."/>
            <person name="Jorgensen S.L."/>
            <person name="Zaremba-Niedzwiedzka K."/>
            <person name="Martijn J."/>
            <person name="Lind A.E."/>
            <person name="van Eijk R."/>
            <person name="Schleper C."/>
            <person name="Guy L."/>
            <person name="Ettema T.J."/>
        </authorList>
    </citation>
    <scope>NUCLEOTIDE SEQUENCE</scope>
</reference>
<sequence>MTATGIIFGHDAFYADDRWYWVDTGTPVYPITRICPRCYLPPTAEGEDPCVGHVKGATSVCCGHGRERGYIVLEEPHG</sequence>
<proteinExistence type="predicted"/>
<comment type="caution">
    <text evidence="1">The sequence shown here is derived from an EMBL/GenBank/DDBJ whole genome shotgun (WGS) entry which is preliminary data.</text>
</comment>
<gene>
    <name evidence="1" type="ORF">LCGC14_1052870</name>
</gene>